<organism evidence="6 7">
    <name type="scientific">Candidatus Wildermuthbacteria bacterium GWA2_46_15</name>
    <dbReference type="NCBI Taxonomy" id="1802443"/>
    <lineage>
        <taxon>Bacteria</taxon>
        <taxon>Candidatus Wildermuthiibacteriota</taxon>
    </lineage>
</organism>
<dbReference type="Gene3D" id="3.90.1030.10">
    <property type="entry name" value="Ribosomal protein L17"/>
    <property type="match status" value="1"/>
</dbReference>
<dbReference type="Pfam" id="PF01196">
    <property type="entry name" value="Ribosomal_L17"/>
    <property type="match status" value="1"/>
</dbReference>
<name>A0A1G2QQ16_9BACT</name>
<dbReference type="InterPro" id="IPR036373">
    <property type="entry name" value="Ribosomal_bL17_sf"/>
</dbReference>
<dbReference type="EMBL" id="MHTO01000021">
    <property type="protein sequence ID" value="OHA62072.1"/>
    <property type="molecule type" value="Genomic_DNA"/>
</dbReference>
<comment type="caution">
    <text evidence="6">The sequence shown here is derived from an EMBL/GenBank/DDBJ whole genome shotgun (WGS) entry which is preliminary data.</text>
</comment>
<dbReference type="Proteomes" id="UP000179245">
    <property type="component" value="Unassembled WGS sequence"/>
</dbReference>
<evidence type="ECO:0000313" key="7">
    <source>
        <dbReference type="Proteomes" id="UP000179245"/>
    </source>
</evidence>
<dbReference type="SUPFAM" id="SSF64263">
    <property type="entry name" value="Prokaryotic ribosomal protein L17"/>
    <property type="match status" value="1"/>
</dbReference>
<evidence type="ECO:0000256" key="5">
    <source>
        <dbReference type="RuleBase" id="RU000660"/>
    </source>
</evidence>
<comment type="similarity">
    <text evidence="1 4 5">Belongs to the bacterial ribosomal protein bL17 family.</text>
</comment>
<dbReference type="GO" id="GO:0006412">
    <property type="term" value="P:translation"/>
    <property type="evidence" value="ECO:0007669"/>
    <property type="project" value="UniProtKB-UniRule"/>
</dbReference>
<dbReference type="GO" id="GO:0022625">
    <property type="term" value="C:cytosolic large ribosomal subunit"/>
    <property type="evidence" value="ECO:0007669"/>
    <property type="project" value="TreeGrafter"/>
</dbReference>
<evidence type="ECO:0000313" key="6">
    <source>
        <dbReference type="EMBL" id="OHA62072.1"/>
    </source>
</evidence>
<proteinExistence type="inferred from homology"/>
<accession>A0A1G2QQ16</accession>
<sequence length="116" mass="13397">MNKRKKGRKLSRKRDQRRALLKILATNLILKERIKTTRAKAKEMAPFVEKAVTLAKKQNLSSRRALAGLFSDRVVRKLIKELGPRYQQRSGGYLRILKLGPRRSDAAEMTIIELIK</sequence>
<comment type="subunit">
    <text evidence="4">Part of the 50S ribosomal subunit. Contacts protein L32.</text>
</comment>
<evidence type="ECO:0000256" key="1">
    <source>
        <dbReference type="ARBA" id="ARBA00008777"/>
    </source>
</evidence>
<keyword evidence="3 4" id="KW-0687">Ribonucleoprotein</keyword>
<evidence type="ECO:0000256" key="4">
    <source>
        <dbReference type="HAMAP-Rule" id="MF_01368"/>
    </source>
</evidence>
<protein>
    <recommendedName>
        <fullName evidence="4">Large ribosomal subunit protein bL17</fullName>
    </recommendedName>
</protein>
<keyword evidence="2 4" id="KW-0689">Ribosomal protein</keyword>
<evidence type="ECO:0000256" key="3">
    <source>
        <dbReference type="ARBA" id="ARBA00023274"/>
    </source>
</evidence>
<dbReference type="STRING" id="1802443.A2117_00315"/>
<dbReference type="GO" id="GO:0003735">
    <property type="term" value="F:structural constituent of ribosome"/>
    <property type="evidence" value="ECO:0007669"/>
    <property type="project" value="InterPro"/>
</dbReference>
<dbReference type="AlphaFoldDB" id="A0A1G2QQ16"/>
<evidence type="ECO:0000256" key="2">
    <source>
        <dbReference type="ARBA" id="ARBA00022980"/>
    </source>
</evidence>
<dbReference type="NCBIfam" id="TIGR00059">
    <property type="entry name" value="L17"/>
    <property type="match status" value="1"/>
</dbReference>
<dbReference type="PANTHER" id="PTHR14413:SF16">
    <property type="entry name" value="LARGE RIBOSOMAL SUBUNIT PROTEIN BL17M"/>
    <property type="match status" value="1"/>
</dbReference>
<gene>
    <name evidence="4" type="primary">rplQ</name>
    <name evidence="6" type="ORF">A2117_00315</name>
</gene>
<dbReference type="InterPro" id="IPR000456">
    <property type="entry name" value="Ribosomal_bL17"/>
</dbReference>
<dbReference type="HAMAP" id="MF_01368">
    <property type="entry name" value="Ribosomal_bL17"/>
    <property type="match status" value="1"/>
</dbReference>
<reference evidence="6 7" key="1">
    <citation type="journal article" date="2016" name="Nat. Commun.">
        <title>Thousands of microbial genomes shed light on interconnected biogeochemical processes in an aquifer system.</title>
        <authorList>
            <person name="Anantharaman K."/>
            <person name="Brown C.T."/>
            <person name="Hug L.A."/>
            <person name="Sharon I."/>
            <person name="Castelle C.J."/>
            <person name="Probst A.J."/>
            <person name="Thomas B.C."/>
            <person name="Singh A."/>
            <person name="Wilkins M.J."/>
            <person name="Karaoz U."/>
            <person name="Brodie E.L."/>
            <person name="Williams K.H."/>
            <person name="Hubbard S.S."/>
            <person name="Banfield J.F."/>
        </authorList>
    </citation>
    <scope>NUCLEOTIDE SEQUENCE [LARGE SCALE GENOMIC DNA]</scope>
</reference>
<dbReference type="PANTHER" id="PTHR14413">
    <property type="entry name" value="RIBOSOMAL PROTEIN L17"/>
    <property type="match status" value="1"/>
</dbReference>